<reference evidence="1 2" key="1">
    <citation type="submission" date="2024-04" db="EMBL/GenBank/DDBJ databases">
        <title>Genome sequencing and metabolic network reconstruction of aminoacids and betaine degradation by Anoxynatronum sibiricum.</title>
        <authorList>
            <person name="Detkova E.N."/>
            <person name="Boltjanskaja Y.V."/>
            <person name="Mardanov A.V."/>
            <person name="Kevbrin V."/>
        </authorList>
    </citation>
    <scope>NUCLEOTIDE SEQUENCE [LARGE SCALE GENOMIC DNA]</scope>
    <source>
        <strain evidence="1 2">Z-7981</strain>
    </source>
</reference>
<dbReference type="RefSeq" id="WP_343187500.1">
    <property type="nucleotide sequence ID" value="NZ_JBCITM010000034.1"/>
</dbReference>
<name>A0ABU9VYL4_9CLOT</name>
<sequence length="145" mass="16991">MIVSRNLSTARQSFSEVYTETYAQYRPSVIKRNKGEEILLLRSDLQKMLLQQYTITTNVIKEDDGSVTITTEPLDLYANADNENVAMNELIQEMKDYANDYLDRAYYFLQSPNRRDHFPYVLRISLCQSDQEIHQMLEVKHASKV</sequence>
<organism evidence="1 2">
    <name type="scientific">Anoxynatronum sibiricum</name>
    <dbReference type="NCBI Taxonomy" id="210623"/>
    <lineage>
        <taxon>Bacteria</taxon>
        <taxon>Bacillati</taxon>
        <taxon>Bacillota</taxon>
        <taxon>Clostridia</taxon>
        <taxon>Eubacteriales</taxon>
        <taxon>Clostridiaceae</taxon>
        <taxon>Anoxynatronum</taxon>
    </lineage>
</organism>
<accession>A0ABU9VYL4</accession>
<evidence type="ECO:0000313" key="1">
    <source>
        <dbReference type="EMBL" id="MEN1762247.1"/>
    </source>
</evidence>
<comment type="caution">
    <text evidence="1">The sequence shown here is derived from an EMBL/GenBank/DDBJ whole genome shotgun (WGS) entry which is preliminary data.</text>
</comment>
<dbReference type="EMBL" id="JBCITM010000034">
    <property type="protein sequence ID" value="MEN1762247.1"/>
    <property type="molecule type" value="Genomic_DNA"/>
</dbReference>
<protein>
    <submittedName>
        <fullName evidence="1">Exoribonuclease R</fullName>
    </submittedName>
</protein>
<dbReference type="InterPro" id="IPR035424">
    <property type="entry name" value="Antitoxin_RelB"/>
</dbReference>
<keyword evidence="2" id="KW-1185">Reference proteome</keyword>
<dbReference type="Gene3D" id="3.30.160.620">
    <property type="match status" value="1"/>
</dbReference>
<proteinExistence type="predicted"/>
<dbReference type="Proteomes" id="UP001407405">
    <property type="component" value="Unassembled WGS sequence"/>
</dbReference>
<dbReference type="Pfam" id="PF12910">
    <property type="entry name" value="PHD_like"/>
    <property type="match status" value="1"/>
</dbReference>
<evidence type="ECO:0000313" key="2">
    <source>
        <dbReference type="Proteomes" id="UP001407405"/>
    </source>
</evidence>
<gene>
    <name evidence="1" type="ORF">AAIG11_17295</name>
</gene>